<comment type="similarity">
    <text evidence="3 7">Belongs to the NAD(P)-dependent epimerase/dehydratase family. dTDP-glucose dehydratase subfamily.</text>
</comment>
<dbReference type="FunFam" id="3.40.50.720:FF:000304">
    <property type="entry name" value="UDP-glucose 4,6-dehydratase"/>
    <property type="match status" value="1"/>
</dbReference>
<evidence type="ECO:0000256" key="4">
    <source>
        <dbReference type="ARBA" id="ARBA00011990"/>
    </source>
</evidence>
<dbReference type="InterPro" id="IPR036291">
    <property type="entry name" value="NAD(P)-bd_dom_sf"/>
</dbReference>
<evidence type="ECO:0000256" key="2">
    <source>
        <dbReference type="ARBA" id="ARBA00001911"/>
    </source>
</evidence>
<evidence type="ECO:0000256" key="5">
    <source>
        <dbReference type="ARBA" id="ARBA00023027"/>
    </source>
</evidence>
<organism evidence="9 10">
    <name type="scientific">Eiseniibacteriota bacterium</name>
    <dbReference type="NCBI Taxonomy" id="2212470"/>
    <lineage>
        <taxon>Bacteria</taxon>
        <taxon>Candidatus Eiseniibacteriota</taxon>
    </lineage>
</organism>
<dbReference type="Proteomes" id="UP000777784">
    <property type="component" value="Unassembled WGS sequence"/>
</dbReference>
<name>A0A948RWT2_UNCEI</name>
<evidence type="ECO:0000256" key="7">
    <source>
        <dbReference type="RuleBase" id="RU004473"/>
    </source>
</evidence>
<keyword evidence="6 7" id="KW-0456">Lyase</keyword>
<evidence type="ECO:0000256" key="3">
    <source>
        <dbReference type="ARBA" id="ARBA00008178"/>
    </source>
</evidence>
<evidence type="ECO:0000313" key="10">
    <source>
        <dbReference type="Proteomes" id="UP000777784"/>
    </source>
</evidence>
<dbReference type="GO" id="GO:0008460">
    <property type="term" value="F:dTDP-glucose 4,6-dehydratase activity"/>
    <property type="evidence" value="ECO:0007669"/>
    <property type="project" value="UniProtKB-EC"/>
</dbReference>
<dbReference type="Gene3D" id="3.40.50.720">
    <property type="entry name" value="NAD(P)-binding Rossmann-like Domain"/>
    <property type="match status" value="1"/>
</dbReference>
<proteinExistence type="inferred from homology"/>
<dbReference type="SUPFAM" id="SSF51735">
    <property type="entry name" value="NAD(P)-binding Rossmann-fold domains"/>
    <property type="match status" value="1"/>
</dbReference>
<gene>
    <name evidence="9" type="primary">rfbB</name>
    <name evidence="9" type="ORF">KJ970_02100</name>
</gene>
<dbReference type="EMBL" id="JAHJDP010000012">
    <property type="protein sequence ID" value="MBU2689689.1"/>
    <property type="molecule type" value="Genomic_DNA"/>
</dbReference>
<evidence type="ECO:0000256" key="6">
    <source>
        <dbReference type="ARBA" id="ARBA00023239"/>
    </source>
</evidence>
<reference evidence="9" key="1">
    <citation type="submission" date="2021-05" db="EMBL/GenBank/DDBJ databases">
        <title>Energy efficiency and biological interactions define the core microbiome of deep oligotrophic groundwater.</title>
        <authorList>
            <person name="Mehrshad M."/>
            <person name="Lopez-Fernandez M."/>
            <person name="Bell E."/>
            <person name="Bernier-Latmani R."/>
            <person name="Bertilsson S."/>
            <person name="Dopson M."/>
        </authorList>
    </citation>
    <scope>NUCLEOTIDE SEQUENCE</scope>
    <source>
        <strain evidence="9">Modern_marine.mb.64</strain>
    </source>
</reference>
<comment type="cofactor">
    <cofactor evidence="2 7">
        <name>NAD(+)</name>
        <dbReference type="ChEBI" id="CHEBI:57540"/>
    </cofactor>
</comment>
<dbReference type="NCBIfam" id="TIGR01181">
    <property type="entry name" value="dTDP_gluc_dehyt"/>
    <property type="match status" value="1"/>
</dbReference>
<feature type="domain" description="NAD(P)-binding" evidence="8">
    <location>
        <begin position="23"/>
        <end position="324"/>
    </location>
</feature>
<dbReference type="AlphaFoldDB" id="A0A948RWT2"/>
<dbReference type="EC" id="4.2.1.46" evidence="4 7"/>
<dbReference type="PANTHER" id="PTHR43000">
    <property type="entry name" value="DTDP-D-GLUCOSE 4,6-DEHYDRATASE-RELATED"/>
    <property type="match status" value="1"/>
</dbReference>
<comment type="catalytic activity">
    <reaction evidence="1 7">
        <text>dTDP-alpha-D-glucose = dTDP-4-dehydro-6-deoxy-alpha-D-glucose + H2O</text>
        <dbReference type="Rhea" id="RHEA:17221"/>
        <dbReference type="ChEBI" id="CHEBI:15377"/>
        <dbReference type="ChEBI" id="CHEBI:57477"/>
        <dbReference type="ChEBI" id="CHEBI:57649"/>
        <dbReference type="EC" id="4.2.1.46"/>
    </reaction>
</comment>
<dbReference type="CDD" id="cd05246">
    <property type="entry name" value="dTDP_GD_SDR_e"/>
    <property type="match status" value="1"/>
</dbReference>
<evidence type="ECO:0000313" key="9">
    <source>
        <dbReference type="EMBL" id="MBU2689689.1"/>
    </source>
</evidence>
<comment type="caution">
    <text evidence="9">The sequence shown here is derived from an EMBL/GenBank/DDBJ whole genome shotgun (WGS) entry which is preliminary data.</text>
</comment>
<dbReference type="InterPro" id="IPR005888">
    <property type="entry name" value="dTDP_Gluc_deHydtase"/>
</dbReference>
<dbReference type="Gene3D" id="3.90.25.10">
    <property type="entry name" value="UDP-galactose 4-epimerase, domain 1"/>
    <property type="match status" value="1"/>
</dbReference>
<dbReference type="InterPro" id="IPR016040">
    <property type="entry name" value="NAD(P)-bd_dom"/>
</dbReference>
<accession>A0A948RWT2</accession>
<evidence type="ECO:0000259" key="8">
    <source>
        <dbReference type="Pfam" id="PF16363"/>
    </source>
</evidence>
<dbReference type="Pfam" id="PF16363">
    <property type="entry name" value="GDP_Man_Dehyd"/>
    <property type="match status" value="1"/>
</dbReference>
<evidence type="ECO:0000256" key="1">
    <source>
        <dbReference type="ARBA" id="ARBA00001539"/>
    </source>
</evidence>
<sequence length="363" mass="41132">MDNEGRFPSRDQLSHALDEGRYLVTGGAGFIGSNFVHHMHRKHPKARITVLDKLTYAGNPSNLAEFEGQSWYRFVKGDICDVSLVNALLGEGTDFVVNFAAETHVDRSIGDPSDFIKTDVFGVYVLLEAIRQFPVLRFLQISTDEVYGEVLGDPATEFSPLLPRNPYSASKSGGDRLAYSYFATYGRPVIITRCSNNYGPRQYPEKLIPLFATNAIEGEKLPVYGSGRNLRDWIHVIDHCRALESLLAVPEIEGEVFNVATGDERDVLTIAAAILDHLKKPHSLIAHVVDRPGHDRRYAMGWGKLEGTTGWKPEYTFDTGLSETIDWYRDFPDWWRPLKSGEFLNYYRRNYKFLDDKRQAKSS</sequence>
<protein>
    <recommendedName>
        <fullName evidence="4 7">dTDP-glucose 4,6-dehydratase</fullName>
        <ecNumber evidence="4 7">4.2.1.46</ecNumber>
    </recommendedName>
</protein>
<dbReference type="GO" id="GO:0009225">
    <property type="term" value="P:nucleotide-sugar metabolic process"/>
    <property type="evidence" value="ECO:0007669"/>
    <property type="project" value="InterPro"/>
</dbReference>
<keyword evidence="5" id="KW-0520">NAD</keyword>